<dbReference type="FunFam" id="1.20.80.10:FF:000010">
    <property type="entry name" value="Acyl-CoA-binding domain-containing protein 5"/>
    <property type="match status" value="1"/>
</dbReference>
<sequence length="132" mass="14445">MPTYSATQFDKAVELIGALPKDGPVQPTQADQLKFYGLFKQAKEGDNTKPKPGMMDFAGKAKWGAWNDVKGLDADEAKSQYVEYFIQVLDKAGNPEAAKIKEQVRPFLLALSPFRVARTWPDALQAAGVLAA</sequence>
<dbReference type="AlphaFoldDB" id="A0A5C5FXR2"/>
<dbReference type="Proteomes" id="UP000311382">
    <property type="component" value="Unassembled WGS sequence"/>
</dbReference>
<evidence type="ECO:0000313" key="5">
    <source>
        <dbReference type="Proteomes" id="UP000311382"/>
    </source>
</evidence>
<evidence type="ECO:0000256" key="2">
    <source>
        <dbReference type="ARBA" id="ARBA00023121"/>
    </source>
</evidence>
<dbReference type="PRINTS" id="PR00689">
    <property type="entry name" value="ACOABINDINGP"/>
</dbReference>
<evidence type="ECO:0000313" key="4">
    <source>
        <dbReference type="EMBL" id="TNY21126.1"/>
    </source>
</evidence>
<dbReference type="OrthoDB" id="346910at2759"/>
<dbReference type="Pfam" id="PF00887">
    <property type="entry name" value="ACBP"/>
    <property type="match status" value="1"/>
</dbReference>
<keyword evidence="5" id="KW-1185">Reference proteome</keyword>
<dbReference type="GO" id="GO:0000062">
    <property type="term" value="F:fatty-acyl-CoA binding"/>
    <property type="evidence" value="ECO:0007669"/>
    <property type="project" value="InterPro"/>
</dbReference>
<name>A0A5C5FXR2_9BASI</name>
<evidence type="ECO:0000259" key="3">
    <source>
        <dbReference type="PROSITE" id="PS51228"/>
    </source>
</evidence>
<dbReference type="EMBL" id="SOZI01000050">
    <property type="protein sequence ID" value="TNY21126.1"/>
    <property type="molecule type" value="Genomic_DNA"/>
</dbReference>
<accession>A0A5C5FXR2</accession>
<proteinExistence type="inferred from homology"/>
<dbReference type="PANTHER" id="PTHR23310:SF62">
    <property type="entry name" value="ACYL-COA BINDING PROTEIN 1, ISOFORM A"/>
    <property type="match status" value="1"/>
</dbReference>
<dbReference type="Gene3D" id="1.20.80.10">
    <property type="match status" value="1"/>
</dbReference>
<keyword evidence="2" id="KW-0446">Lipid-binding</keyword>
<dbReference type="InterPro" id="IPR000582">
    <property type="entry name" value="Acyl-CoA-binding_protein"/>
</dbReference>
<comment type="caution">
    <text evidence="4">The sequence shown here is derived from an EMBL/GenBank/DDBJ whole genome shotgun (WGS) entry which is preliminary data.</text>
</comment>
<organism evidence="4 5">
    <name type="scientific">Rhodotorula diobovata</name>
    <dbReference type="NCBI Taxonomy" id="5288"/>
    <lineage>
        <taxon>Eukaryota</taxon>
        <taxon>Fungi</taxon>
        <taxon>Dikarya</taxon>
        <taxon>Basidiomycota</taxon>
        <taxon>Pucciniomycotina</taxon>
        <taxon>Microbotryomycetes</taxon>
        <taxon>Sporidiobolales</taxon>
        <taxon>Sporidiobolaceae</taxon>
        <taxon>Rhodotorula</taxon>
    </lineage>
</organism>
<dbReference type="PANTHER" id="PTHR23310">
    <property type="entry name" value="ACYL-COA-BINDING PROTEIN, ACBP"/>
    <property type="match status" value="1"/>
</dbReference>
<dbReference type="InterPro" id="IPR035984">
    <property type="entry name" value="Acyl-CoA-binding_sf"/>
</dbReference>
<feature type="domain" description="ACB" evidence="3">
    <location>
        <begin position="5"/>
        <end position="94"/>
    </location>
</feature>
<dbReference type="InterPro" id="IPR014352">
    <property type="entry name" value="FERM/acyl-CoA-bd_prot_sf"/>
</dbReference>
<comment type="similarity">
    <text evidence="1">Belongs to the ACBP family.</text>
</comment>
<evidence type="ECO:0000256" key="1">
    <source>
        <dbReference type="ARBA" id="ARBA00005567"/>
    </source>
</evidence>
<dbReference type="PROSITE" id="PS51228">
    <property type="entry name" value="ACB_2"/>
    <property type="match status" value="1"/>
</dbReference>
<gene>
    <name evidence="4" type="ORF">DMC30DRAFT_219020</name>
</gene>
<dbReference type="STRING" id="5288.A0A5C5FXR2"/>
<reference evidence="4 5" key="1">
    <citation type="submission" date="2019-03" db="EMBL/GenBank/DDBJ databases">
        <title>Rhodosporidium diobovatum UCD-FST 08-225 genome sequencing, assembly, and annotation.</title>
        <authorList>
            <person name="Fakankun I.U."/>
            <person name="Fristensky B."/>
            <person name="Levin D.B."/>
        </authorList>
    </citation>
    <scope>NUCLEOTIDE SEQUENCE [LARGE SCALE GENOMIC DNA]</scope>
    <source>
        <strain evidence="4 5">UCD-FST 08-225</strain>
    </source>
</reference>
<dbReference type="SUPFAM" id="SSF47027">
    <property type="entry name" value="Acyl-CoA binding protein"/>
    <property type="match status" value="1"/>
</dbReference>
<dbReference type="GO" id="GO:0006631">
    <property type="term" value="P:fatty acid metabolic process"/>
    <property type="evidence" value="ECO:0007669"/>
    <property type="project" value="TreeGrafter"/>
</dbReference>
<protein>
    <submittedName>
        <fullName evidence="4">Acyl CoA binding protein-domain-containing protein</fullName>
    </submittedName>
</protein>